<feature type="compositionally biased region" description="Gly residues" evidence="5">
    <location>
        <begin position="1615"/>
        <end position="1629"/>
    </location>
</feature>
<feature type="compositionally biased region" description="Low complexity" evidence="5">
    <location>
        <begin position="940"/>
        <end position="953"/>
    </location>
</feature>
<evidence type="ECO:0000256" key="4">
    <source>
        <dbReference type="ARBA" id="ARBA00023242"/>
    </source>
</evidence>
<reference evidence="8" key="1">
    <citation type="journal article" date="2023" name="Genome Biol. Evol.">
        <title>Long-read-based Genome Assembly of Drosophila gunungcola Reveals Fewer Chemosensory Genes in Flower-breeding Species.</title>
        <authorList>
            <person name="Negi A."/>
            <person name="Liao B.Y."/>
            <person name="Yeh S.D."/>
        </authorList>
    </citation>
    <scope>NUCLEOTIDE SEQUENCE</scope>
    <source>
        <strain evidence="8">Sukarami</strain>
    </source>
</reference>
<evidence type="ECO:0000313" key="9">
    <source>
        <dbReference type="Proteomes" id="UP001059596"/>
    </source>
</evidence>
<comment type="caution">
    <text evidence="8">The sequence shown here is derived from an EMBL/GenBank/DDBJ whole genome shotgun (WGS) entry which is preliminary data.</text>
</comment>
<feature type="region of interest" description="Disordered" evidence="5">
    <location>
        <begin position="620"/>
        <end position="721"/>
    </location>
</feature>
<feature type="region of interest" description="Disordered" evidence="5">
    <location>
        <begin position="537"/>
        <end position="563"/>
    </location>
</feature>
<organism evidence="8 9">
    <name type="scientific">Drosophila gunungcola</name>
    <name type="common">fruit fly</name>
    <dbReference type="NCBI Taxonomy" id="103775"/>
    <lineage>
        <taxon>Eukaryota</taxon>
        <taxon>Metazoa</taxon>
        <taxon>Ecdysozoa</taxon>
        <taxon>Arthropoda</taxon>
        <taxon>Hexapoda</taxon>
        <taxon>Insecta</taxon>
        <taxon>Pterygota</taxon>
        <taxon>Neoptera</taxon>
        <taxon>Endopterygota</taxon>
        <taxon>Diptera</taxon>
        <taxon>Brachycera</taxon>
        <taxon>Muscomorpha</taxon>
        <taxon>Ephydroidea</taxon>
        <taxon>Drosophilidae</taxon>
        <taxon>Drosophila</taxon>
        <taxon>Sophophora</taxon>
    </lineage>
</organism>
<protein>
    <recommendedName>
        <fullName evidence="10">Arginine-glutamic acid dipeptide repeats protein</fullName>
    </recommendedName>
</protein>
<dbReference type="FunFam" id="1.10.10.60:FF:000052">
    <property type="entry name" value="Arginine-glutamic acid dipeptide (RE) repeats"/>
    <property type="match status" value="1"/>
</dbReference>
<dbReference type="PROSITE" id="PS51293">
    <property type="entry name" value="SANT"/>
    <property type="match status" value="1"/>
</dbReference>
<evidence type="ECO:0000259" key="7">
    <source>
        <dbReference type="PROSITE" id="PS51293"/>
    </source>
</evidence>
<feature type="compositionally biased region" description="Basic and acidic residues" evidence="5">
    <location>
        <begin position="1724"/>
        <end position="1733"/>
    </location>
</feature>
<feature type="compositionally biased region" description="Basic and acidic residues" evidence="5">
    <location>
        <begin position="374"/>
        <end position="385"/>
    </location>
</feature>
<feature type="compositionally biased region" description="Polar residues" evidence="5">
    <location>
        <begin position="176"/>
        <end position="186"/>
    </location>
</feature>
<feature type="compositionally biased region" description="Basic and acidic residues" evidence="5">
    <location>
        <begin position="417"/>
        <end position="439"/>
    </location>
</feature>
<keyword evidence="3" id="KW-0804">Transcription</keyword>
<evidence type="ECO:0008006" key="10">
    <source>
        <dbReference type="Google" id="ProtNLM"/>
    </source>
</evidence>
<feature type="region of interest" description="Disordered" evidence="5">
    <location>
        <begin position="154"/>
        <end position="439"/>
    </location>
</feature>
<gene>
    <name evidence="8" type="ORF">M5D96_006443</name>
</gene>
<feature type="compositionally biased region" description="Low complexity" evidence="5">
    <location>
        <begin position="197"/>
        <end position="218"/>
    </location>
</feature>
<dbReference type="FunFam" id="4.10.1240.50:FF:000004">
    <property type="entry name" value="arginine-glutamic acid dipeptide repeats protein-like"/>
    <property type="match status" value="1"/>
</dbReference>
<evidence type="ECO:0000259" key="6">
    <source>
        <dbReference type="PROSITE" id="PS51156"/>
    </source>
</evidence>
<dbReference type="SUPFAM" id="SSF46689">
    <property type="entry name" value="Homeodomain-like"/>
    <property type="match status" value="1"/>
</dbReference>
<feature type="compositionally biased region" description="Acidic residues" evidence="5">
    <location>
        <begin position="228"/>
        <end position="237"/>
    </location>
</feature>
<feature type="compositionally biased region" description="Pro residues" evidence="5">
    <location>
        <begin position="664"/>
        <end position="673"/>
    </location>
</feature>
<keyword evidence="9" id="KW-1185">Reference proteome</keyword>
<dbReference type="Proteomes" id="UP001059596">
    <property type="component" value="Unassembled WGS sequence"/>
</dbReference>
<feature type="compositionally biased region" description="Low complexity" evidence="5">
    <location>
        <begin position="1049"/>
        <end position="1069"/>
    </location>
</feature>
<dbReference type="InterPro" id="IPR000949">
    <property type="entry name" value="ELM2_dom"/>
</dbReference>
<dbReference type="SMART" id="SM00717">
    <property type="entry name" value="SANT"/>
    <property type="match status" value="1"/>
</dbReference>
<feature type="region of interest" description="Disordered" evidence="5">
    <location>
        <begin position="1682"/>
        <end position="1733"/>
    </location>
</feature>
<dbReference type="Gene3D" id="4.10.1240.50">
    <property type="match status" value="1"/>
</dbReference>
<dbReference type="PROSITE" id="PS51156">
    <property type="entry name" value="ELM2"/>
    <property type="match status" value="1"/>
</dbReference>
<comment type="subcellular location">
    <subcellularLocation>
        <location evidence="1">Nucleus</location>
    </subcellularLocation>
</comment>
<feature type="compositionally biased region" description="Gly residues" evidence="5">
    <location>
        <begin position="997"/>
        <end position="1008"/>
    </location>
</feature>
<evidence type="ECO:0000256" key="1">
    <source>
        <dbReference type="ARBA" id="ARBA00004123"/>
    </source>
</evidence>
<feature type="compositionally biased region" description="Low complexity" evidence="5">
    <location>
        <begin position="1216"/>
        <end position="1230"/>
    </location>
</feature>
<feature type="region of interest" description="Disordered" evidence="5">
    <location>
        <begin position="1766"/>
        <end position="1794"/>
    </location>
</feature>
<feature type="compositionally biased region" description="Low complexity" evidence="5">
    <location>
        <begin position="1567"/>
        <end position="1603"/>
    </location>
</feature>
<dbReference type="InterPro" id="IPR009057">
    <property type="entry name" value="Homeodomain-like_sf"/>
</dbReference>
<evidence type="ECO:0000313" key="8">
    <source>
        <dbReference type="EMBL" id="KAI8040500.1"/>
    </source>
</evidence>
<dbReference type="Gene3D" id="1.10.10.60">
    <property type="entry name" value="Homeodomain-like"/>
    <property type="match status" value="1"/>
</dbReference>
<feature type="region of interest" description="Disordered" evidence="5">
    <location>
        <begin position="1368"/>
        <end position="1407"/>
    </location>
</feature>
<feature type="region of interest" description="Disordered" evidence="5">
    <location>
        <begin position="1266"/>
        <end position="1349"/>
    </location>
</feature>
<dbReference type="PANTHER" id="PTHR13859:SF11">
    <property type="entry name" value="GRUNGE, ISOFORM J"/>
    <property type="match status" value="1"/>
</dbReference>
<evidence type="ECO:0000256" key="3">
    <source>
        <dbReference type="ARBA" id="ARBA00023163"/>
    </source>
</evidence>
<feature type="compositionally biased region" description="Low complexity" evidence="5">
    <location>
        <begin position="1283"/>
        <end position="1325"/>
    </location>
</feature>
<feature type="compositionally biased region" description="Basic and acidic residues" evidence="5">
    <location>
        <begin position="1766"/>
        <end position="1786"/>
    </location>
</feature>
<feature type="compositionally biased region" description="Low complexity" evidence="5">
    <location>
        <begin position="1386"/>
        <end position="1404"/>
    </location>
</feature>
<feature type="compositionally biased region" description="Basic and acidic residues" evidence="5">
    <location>
        <begin position="16"/>
        <end position="26"/>
    </location>
</feature>
<feature type="region of interest" description="Disordered" evidence="5">
    <location>
        <begin position="1437"/>
        <end position="1462"/>
    </location>
</feature>
<dbReference type="EMBL" id="JAMKOV010000004">
    <property type="protein sequence ID" value="KAI8040500.1"/>
    <property type="molecule type" value="Genomic_DNA"/>
</dbReference>
<evidence type="ECO:0000256" key="5">
    <source>
        <dbReference type="SAM" id="MobiDB-lite"/>
    </source>
</evidence>
<dbReference type="CDD" id="cd11661">
    <property type="entry name" value="SANT_MTA3_like"/>
    <property type="match status" value="1"/>
</dbReference>
<keyword evidence="4" id="KW-0539">Nucleus</keyword>
<dbReference type="InterPro" id="IPR001005">
    <property type="entry name" value="SANT/Myb"/>
</dbReference>
<feature type="compositionally biased region" description="Low complexity" evidence="5">
    <location>
        <begin position="546"/>
        <end position="563"/>
    </location>
</feature>
<feature type="domain" description="ELM2" evidence="6">
    <location>
        <begin position="1"/>
        <end position="99"/>
    </location>
</feature>
<feature type="compositionally biased region" description="Basic residues" evidence="5">
    <location>
        <begin position="160"/>
        <end position="175"/>
    </location>
</feature>
<feature type="compositionally biased region" description="Low complexity" evidence="5">
    <location>
        <begin position="825"/>
        <end position="843"/>
    </location>
</feature>
<proteinExistence type="predicted"/>
<feature type="compositionally biased region" description="Pro residues" evidence="5">
    <location>
        <begin position="1604"/>
        <end position="1613"/>
    </location>
</feature>
<feature type="compositionally biased region" description="Low complexity" evidence="5">
    <location>
        <begin position="1368"/>
        <end position="1380"/>
    </location>
</feature>
<feature type="region of interest" description="Disordered" evidence="5">
    <location>
        <begin position="1550"/>
        <end position="1670"/>
    </location>
</feature>
<evidence type="ECO:0000256" key="2">
    <source>
        <dbReference type="ARBA" id="ARBA00023015"/>
    </source>
</evidence>
<dbReference type="GO" id="GO:0003714">
    <property type="term" value="F:transcription corepressor activity"/>
    <property type="evidence" value="ECO:0007669"/>
    <property type="project" value="TreeGrafter"/>
</dbReference>
<feature type="region of interest" description="Disordered" evidence="5">
    <location>
        <begin position="1"/>
        <end position="26"/>
    </location>
</feature>
<name>A0A9P9YPH2_9MUSC</name>
<dbReference type="GO" id="GO:0005634">
    <property type="term" value="C:nucleus"/>
    <property type="evidence" value="ECO:0007669"/>
    <property type="project" value="UniProtKB-SubCell"/>
</dbReference>
<accession>A0A9P9YPH2</accession>
<feature type="domain" description="SANT" evidence="7">
    <location>
        <begin position="103"/>
        <end position="155"/>
    </location>
</feature>
<feature type="compositionally biased region" description="Low complexity" evidence="5">
    <location>
        <begin position="1119"/>
        <end position="1129"/>
    </location>
</feature>
<feature type="compositionally biased region" description="Basic and acidic residues" evidence="5">
    <location>
        <begin position="241"/>
        <end position="250"/>
    </location>
</feature>
<feature type="region of interest" description="Disordered" evidence="5">
    <location>
        <begin position="776"/>
        <end position="1230"/>
    </location>
</feature>
<feature type="compositionally biased region" description="Low complexity" evidence="5">
    <location>
        <begin position="1156"/>
        <end position="1165"/>
    </location>
</feature>
<dbReference type="InterPro" id="IPR017884">
    <property type="entry name" value="SANT_dom"/>
</dbReference>
<feature type="compositionally biased region" description="Gly residues" evidence="5">
    <location>
        <begin position="1326"/>
        <end position="1345"/>
    </location>
</feature>
<keyword evidence="2" id="KW-0805">Transcription regulation</keyword>
<dbReference type="PANTHER" id="PTHR13859">
    <property type="entry name" value="ATROPHIN-RELATED"/>
    <property type="match status" value="1"/>
</dbReference>
<sequence length="1983" mass="209282">MKAKLPDYNPISSFPIDKETDERELEESRWSPGVVADGDLLMFLRAARSMAAFQGMCDGGLEDGCLAASRDDTTINALDVLHDSGYDPGKALQALVKCPVSKGIDKKWTEDETKKFIKGLRQFGKNFFRIHKDLLPHKDTPELVEFYYLWKKTPGANNNRPHRRRRQSALRRNRVTRANNSSSNTPPKKEDTPEPQTATTATAAATAASETASRSSPAVSKEENSSLTEDDASECDSDSSLTHKRDESPSRMRTRNKQQNNNSSTTSSSSNNAAGNGGGNATSISSGSTSGGAAGGNSSSKDQSANAVANGKRPKRGSETPDVAGGASVDSPKTPTKAVAESSANKRKGGKQDTPNKKKRTEQEACEPSAQEESAVKEKRKRPDSPVESMNSDSRPDSVLDDGESNTTDTTTAEQQSTKDSKEAVSCKEERDMVSNDLDAKAEEKAIKAEALAEDSKDSAIKNMDEETNIQAPIGVETSSAEVANANAVANPVAPPITMKVPTIATVEALNASVERKEAIEKMESCDSDPEMLKKLATIKQEASPQQQQQQQQHMQQQSQLQLQQQLVPVGIQPPPVCAPAEAVYIKKEPMEDSMDATCNQNSNEPQDLKVKIEIKNEDALKHSVGGLPPSGPGGPPSALHPLSGAPVESGQPEPLHLQHMPHGPVPTQPPPGYLIDGQLKYGPPGQGVPPQPPQLHSDAVAGGNGAPPGAPTTPQKYPPEMEMKFAPQDLKYPPPPPLDALKYSQEMQAAAAAAAAAGKYDMKYMMEQQGKYPVELSAAHQPPGKPGYQDSLKIPDVKPAFGHLPHNVGSPLDVAHKYGPPPTSQESQQQQQSQPPAHQLPPGATPPPGIAMPKPHYQHDVQTPPLGRPFEPSGLMLKYGDPLTAKYGPPQDLKYPMPPVSSQAGPADVKPYGGENLIKSSPYGPPPESPIDASARSTPGQDSQGSNSNSQPPSMPPQPQQFQSPHPSPHMPSPAGGGLPPGMHPQNLIHGPPPGAVGGGGGGSGGGPQPPPPPTSLHQPAPTAPGPPSLQHGLHPGHPQHSQLSVASSLPPSSIGIPPTLSTMAPTHMHPHLHPHAHLQGLHRPHDLPPSMHPHAPMPLSLQGHPQHGHGLPPSHVPQQQQQQQQQPPGGPAGTVRTPSPAQQPPRSLHDPQSSREPPSSQPSTTMAGSGSGPGGPGGPPPQQSPHAHRTSPLPGLSGSGPPPPGLIGHPMAIHPHLAHLPPGHPAHAALAHPGHHLLSHSIAGLGPGGGPIALLAGPGGLGGIPESALSRRTPPSHLPHSHASSAPLTPHSVASMTSTSMSLTTSTVPSSAFSRASPSVQISSGGGGGGGGPSGPGSVGPGGLPNSSAAAAAAAAAAAHRAASPASSVSSLSRQSPLHPVPQSPLSHHPSSSALSAAAAAVAERDRHALMRQQSPHMTPPPVSNASLMASPLSKMYAPQPGQRGLGTSPPPHLRPGASPPVIRHPQMPLPLPLIAPGGGIPQIGVHPGQSPYPHPLLHPSVFYSPHHHPFNSPYGYAPYGPGFPAYMKPPPQPGQLDPAAVMAAHHAGLQGPPPQQMRQDEQNAAAAAAAAAAEKQHQAAAAAAAQQHKAPQQQQQGGMPPNKPPTPKTPQGPGGGMPPGMGGPGTPTGLPPGAYPGSHMPGYPQGPPHGSPFAPQDGQPHGLKPTSHMDALRAHAHSANSAGMGGGHHPTEPLPIDIEPDPEPEIPSPTHNIPRGPSPEAKPDDTECHRSQSAIFVRHIDRGDYNSCTRTDLIFKPVADSKLARKREERDRKLAEKERERRQVSRAAMEQPLSPRNLSPVEQMVPYHHPMGPMYRERELEEIKNAQAAAASQSRLDPHWMEYYRRSISSNNPYSGIHPSQFPLYANPAISQMERERLGIPPPHHVGLDPGEHMVRMIRLTREYHAHSHTHLHLPLHPQPQPPEAGFQLPPNVGQYPRPNMLIPREPHSDVLLRMSYADQLQYLQAAEFQRQSLHDQYFR</sequence>
<feature type="compositionally biased region" description="Basic residues" evidence="5">
    <location>
        <begin position="1070"/>
        <end position="1084"/>
    </location>
</feature>
<feature type="compositionally biased region" description="Low complexity" evidence="5">
    <location>
        <begin position="260"/>
        <end position="274"/>
    </location>
</feature>